<evidence type="ECO:0000256" key="1">
    <source>
        <dbReference type="SAM" id="MobiDB-lite"/>
    </source>
</evidence>
<feature type="region of interest" description="Disordered" evidence="1">
    <location>
        <begin position="209"/>
        <end position="232"/>
    </location>
</feature>
<evidence type="ECO:0000256" key="2">
    <source>
        <dbReference type="SAM" id="SignalP"/>
    </source>
</evidence>
<dbReference type="Proteomes" id="UP001497453">
    <property type="component" value="Chromosome 5"/>
</dbReference>
<keyword evidence="4" id="KW-1185">Reference proteome</keyword>
<evidence type="ECO:0000313" key="3">
    <source>
        <dbReference type="EMBL" id="CAL1708651.1"/>
    </source>
</evidence>
<accession>A0ABP1DLB9</accession>
<feature type="compositionally biased region" description="Low complexity" evidence="1">
    <location>
        <begin position="209"/>
        <end position="229"/>
    </location>
</feature>
<dbReference type="EMBL" id="OZ037948">
    <property type="protein sequence ID" value="CAL1708651.1"/>
    <property type="molecule type" value="Genomic_DNA"/>
</dbReference>
<evidence type="ECO:0008006" key="5">
    <source>
        <dbReference type="Google" id="ProtNLM"/>
    </source>
</evidence>
<proteinExistence type="predicted"/>
<organism evidence="3 4">
    <name type="scientific">Somion occarium</name>
    <dbReference type="NCBI Taxonomy" id="3059160"/>
    <lineage>
        <taxon>Eukaryota</taxon>
        <taxon>Fungi</taxon>
        <taxon>Dikarya</taxon>
        <taxon>Basidiomycota</taxon>
        <taxon>Agaricomycotina</taxon>
        <taxon>Agaricomycetes</taxon>
        <taxon>Polyporales</taxon>
        <taxon>Cerrenaceae</taxon>
        <taxon>Somion</taxon>
    </lineage>
</organism>
<feature type="signal peptide" evidence="2">
    <location>
        <begin position="1"/>
        <end position="21"/>
    </location>
</feature>
<gene>
    <name evidence="3" type="ORF">GFSPODELE1_LOCUS6955</name>
</gene>
<name>A0ABP1DLB9_9APHY</name>
<sequence>MMQLTIYTLSLALSFLSLTLAAPALDSATLIRNGQDAQTLNAEFQQLRATNACNTGQMACINGSFALCQFGSWKLQPCTDSRKCFAVPSVTSNGTVCHVLLSSILLIHYHRAFQQLVCTSEANALSLINAAGAQGEVASTTNVTSATSSASEDGIAVVTVTVTVGPTSTPAPTLTLPPETRTLNESDVLSLVLSIQAEGYSIVTSVESESSATATPGSVSASVSATPATKPGGYQRVVHPAYWRRERREVPLPTSGVVADGRRGVRRV</sequence>
<keyword evidence="2" id="KW-0732">Signal</keyword>
<reference evidence="4" key="1">
    <citation type="submission" date="2024-04" db="EMBL/GenBank/DDBJ databases">
        <authorList>
            <person name="Shaw F."/>
            <person name="Minotto A."/>
        </authorList>
    </citation>
    <scope>NUCLEOTIDE SEQUENCE [LARGE SCALE GENOMIC DNA]</scope>
</reference>
<feature type="chain" id="PRO_5045671974" description="Carbohydrate-binding module family 19 domain-containing protein" evidence="2">
    <location>
        <begin position="22"/>
        <end position="268"/>
    </location>
</feature>
<protein>
    <recommendedName>
        <fullName evidence="5">Carbohydrate-binding module family 19 domain-containing protein</fullName>
    </recommendedName>
</protein>
<evidence type="ECO:0000313" key="4">
    <source>
        <dbReference type="Proteomes" id="UP001497453"/>
    </source>
</evidence>